<dbReference type="AlphaFoldDB" id="A0A7J7M4M2"/>
<proteinExistence type="predicted"/>
<name>A0A7J7M4M2_9MAGN</name>
<dbReference type="Proteomes" id="UP000541444">
    <property type="component" value="Unassembled WGS sequence"/>
</dbReference>
<reference evidence="1 2" key="1">
    <citation type="journal article" date="2020" name="IScience">
        <title>Genome Sequencing of the Endangered Kingdonia uniflora (Circaeasteraceae, Ranunculales) Reveals Potential Mechanisms of Evolutionary Specialization.</title>
        <authorList>
            <person name="Sun Y."/>
            <person name="Deng T."/>
            <person name="Zhang A."/>
            <person name="Moore M.J."/>
            <person name="Landis J.B."/>
            <person name="Lin N."/>
            <person name="Zhang H."/>
            <person name="Zhang X."/>
            <person name="Huang J."/>
            <person name="Zhang X."/>
            <person name="Sun H."/>
            <person name="Wang H."/>
        </authorList>
    </citation>
    <scope>NUCLEOTIDE SEQUENCE [LARGE SCALE GENOMIC DNA]</scope>
    <source>
        <strain evidence="1">TB1705</strain>
        <tissue evidence="1">Leaf</tissue>
    </source>
</reference>
<evidence type="ECO:0000313" key="1">
    <source>
        <dbReference type="EMBL" id="KAF6149806.1"/>
    </source>
</evidence>
<comment type="caution">
    <text evidence="1">The sequence shown here is derived from an EMBL/GenBank/DDBJ whole genome shotgun (WGS) entry which is preliminary data.</text>
</comment>
<keyword evidence="2" id="KW-1185">Reference proteome</keyword>
<gene>
    <name evidence="1" type="ORF">GIB67_017539</name>
</gene>
<feature type="non-terminal residue" evidence="1">
    <location>
        <position position="65"/>
    </location>
</feature>
<protein>
    <submittedName>
        <fullName evidence="1">Uncharacterized protein</fullName>
    </submittedName>
</protein>
<evidence type="ECO:0000313" key="2">
    <source>
        <dbReference type="Proteomes" id="UP000541444"/>
    </source>
</evidence>
<sequence>TYSSIFPRFGKDKLALHSRRQTIFKKIPQVLNLLKVAVAPGQERAVRDPQNLPTPPEIGDFSFFL</sequence>
<accession>A0A7J7M4M2</accession>
<dbReference type="EMBL" id="JACGCM010001782">
    <property type="protein sequence ID" value="KAF6149806.1"/>
    <property type="molecule type" value="Genomic_DNA"/>
</dbReference>
<organism evidence="1 2">
    <name type="scientific">Kingdonia uniflora</name>
    <dbReference type="NCBI Taxonomy" id="39325"/>
    <lineage>
        <taxon>Eukaryota</taxon>
        <taxon>Viridiplantae</taxon>
        <taxon>Streptophyta</taxon>
        <taxon>Embryophyta</taxon>
        <taxon>Tracheophyta</taxon>
        <taxon>Spermatophyta</taxon>
        <taxon>Magnoliopsida</taxon>
        <taxon>Ranunculales</taxon>
        <taxon>Circaeasteraceae</taxon>
        <taxon>Kingdonia</taxon>
    </lineage>
</organism>